<evidence type="ECO:0000313" key="2">
    <source>
        <dbReference type="EMBL" id="TCK03674.1"/>
    </source>
</evidence>
<comment type="caution">
    <text evidence="2">The sequence shown here is derived from an EMBL/GenBank/DDBJ whole genome shotgun (WGS) entry which is preliminary data.</text>
</comment>
<organism evidence="2 3">
    <name type="scientific">Marinobacterium mangrovicola</name>
    <dbReference type="NCBI Taxonomy" id="1476959"/>
    <lineage>
        <taxon>Bacteria</taxon>
        <taxon>Pseudomonadati</taxon>
        <taxon>Pseudomonadota</taxon>
        <taxon>Gammaproteobacteria</taxon>
        <taxon>Oceanospirillales</taxon>
        <taxon>Oceanospirillaceae</taxon>
        <taxon>Marinobacterium</taxon>
    </lineage>
</organism>
<proteinExistence type="predicted"/>
<feature type="transmembrane region" description="Helical" evidence="1">
    <location>
        <begin position="30"/>
        <end position="54"/>
    </location>
</feature>
<feature type="transmembrane region" description="Helical" evidence="1">
    <location>
        <begin position="60"/>
        <end position="80"/>
    </location>
</feature>
<evidence type="ECO:0008006" key="4">
    <source>
        <dbReference type="Google" id="ProtNLM"/>
    </source>
</evidence>
<keyword evidence="1" id="KW-0812">Transmembrane</keyword>
<evidence type="ECO:0000313" key="3">
    <source>
        <dbReference type="Proteomes" id="UP000294546"/>
    </source>
</evidence>
<dbReference type="Proteomes" id="UP000294546">
    <property type="component" value="Unassembled WGS sequence"/>
</dbReference>
<keyword evidence="1" id="KW-1133">Transmembrane helix</keyword>
<keyword evidence="1" id="KW-0472">Membrane</keyword>
<dbReference type="RefSeq" id="WP_207894963.1">
    <property type="nucleotide sequence ID" value="NZ_SMFU01000012.1"/>
</dbReference>
<dbReference type="EMBL" id="SMFU01000012">
    <property type="protein sequence ID" value="TCK03674.1"/>
    <property type="molecule type" value="Genomic_DNA"/>
</dbReference>
<protein>
    <recommendedName>
        <fullName evidence="4">Iron transporter</fullName>
    </recommendedName>
</protein>
<dbReference type="AlphaFoldDB" id="A0A4R1G785"/>
<sequence>MQNSIPQRSAAAGTTASSGIRYRLAVTARVLLALVGGYILTSAILILLALIWPLPKAQALAASTMLSFLVYVAVVIWIFSVRRLRNVCAGLLISTLLCAGLIWLLGGIA</sequence>
<name>A0A4R1G785_9GAMM</name>
<evidence type="ECO:0000256" key="1">
    <source>
        <dbReference type="SAM" id="Phobius"/>
    </source>
</evidence>
<reference evidence="2 3" key="1">
    <citation type="submission" date="2019-03" db="EMBL/GenBank/DDBJ databases">
        <title>Genomic Encyclopedia of Archaeal and Bacterial Type Strains, Phase II (KMG-II): from individual species to whole genera.</title>
        <authorList>
            <person name="Goeker M."/>
        </authorList>
    </citation>
    <scope>NUCLEOTIDE SEQUENCE [LARGE SCALE GENOMIC DNA]</scope>
    <source>
        <strain evidence="2 3">DSM 27697</strain>
    </source>
</reference>
<feature type="transmembrane region" description="Helical" evidence="1">
    <location>
        <begin position="87"/>
        <end position="106"/>
    </location>
</feature>
<gene>
    <name evidence="2" type="ORF">CLV83_3948</name>
</gene>
<keyword evidence="3" id="KW-1185">Reference proteome</keyword>
<accession>A0A4R1G785</accession>